<dbReference type="Proteomes" id="UP000252698">
    <property type="component" value="Chromosome"/>
</dbReference>
<reference evidence="1 2" key="1">
    <citation type="journal article" date="2018" name="Front. Microbiol.">
        <title>Genome Sequencing of Streptomyces atratus SCSIOZH16 and Activation Production of Nocardamine via Metabolic Engineering.</title>
        <authorList>
            <person name="Li Y."/>
            <person name="Zhang C."/>
            <person name="Liu C."/>
            <person name="Ju J."/>
            <person name="Ma J."/>
        </authorList>
    </citation>
    <scope>NUCLEOTIDE SEQUENCE [LARGE SCALE GENOMIC DNA]</scope>
    <source>
        <strain evidence="1 2">SCSIO_ZH16</strain>
    </source>
</reference>
<accession>A0A2Z5JRI6</accession>
<dbReference type="InterPro" id="IPR047919">
    <property type="entry name" value="SCO3374-like"/>
</dbReference>
<name>A0A2Z5JRI6_STRAR</name>
<sequence>MQSLADEQAGHAECARWARWYERELGWATEGTTPVRLLTGLRFDVLEVPAAAGHAALRRVGRTGPVSLTGSRMSLLVTAGSADELPGLLDWLEWGGVALSLTAIGTGGRITAPEPPGRVAGRSGAAVWLRPPGLRHEGEPELPALAGLGSRGGDAPDLVRLVDAVATECHRVRLMRARTGRSTDESTAQPLAFS</sequence>
<evidence type="ECO:0008006" key="3">
    <source>
        <dbReference type="Google" id="ProtNLM"/>
    </source>
</evidence>
<gene>
    <name evidence="1" type="ORF">C5746_18750</name>
</gene>
<organism evidence="1 2">
    <name type="scientific">Streptomyces atratus</name>
    <dbReference type="NCBI Taxonomy" id="1893"/>
    <lineage>
        <taxon>Bacteria</taxon>
        <taxon>Bacillati</taxon>
        <taxon>Actinomycetota</taxon>
        <taxon>Actinomycetes</taxon>
        <taxon>Kitasatosporales</taxon>
        <taxon>Streptomycetaceae</taxon>
        <taxon>Streptomyces</taxon>
    </lineage>
</organism>
<dbReference type="KEGG" id="sata:C5746_18750"/>
<dbReference type="AlphaFoldDB" id="A0A2Z5JRI6"/>
<dbReference type="EMBL" id="CP027306">
    <property type="protein sequence ID" value="AXE82893.1"/>
    <property type="molecule type" value="Genomic_DNA"/>
</dbReference>
<evidence type="ECO:0000313" key="1">
    <source>
        <dbReference type="EMBL" id="AXE82893.1"/>
    </source>
</evidence>
<evidence type="ECO:0000313" key="2">
    <source>
        <dbReference type="Proteomes" id="UP000252698"/>
    </source>
</evidence>
<proteinExistence type="predicted"/>
<protein>
    <recommendedName>
        <fullName evidence="3">Proline-rich protein</fullName>
    </recommendedName>
</protein>
<dbReference type="NCBIfam" id="NF040464">
    <property type="entry name" value="SCO3374_fam"/>
    <property type="match status" value="1"/>
</dbReference>